<dbReference type="OrthoDB" id="10062876at2759"/>
<dbReference type="InterPro" id="IPR050598">
    <property type="entry name" value="AminoAcid_Transporter"/>
</dbReference>
<keyword evidence="7 9" id="KW-1133">Transmembrane helix</keyword>
<dbReference type="FunFam" id="1.20.1740.10:FF:000003">
    <property type="entry name" value="Y+L amino acid transporter 1 isoform X1"/>
    <property type="match status" value="1"/>
</dbReference>
<keyword evidence="6" id="KW-0029">Amino-acid transport</keyword>
<feature type="transmembrane region" description="Helical" evidence="9">
    <location>
        <begin position="48"/>
        <end position="70"/>
    </location>
</feature>
<evidence type="ECO:0000256" key="4">
    <source>
        <dbReference type="ARBA" id="ARBA00022475"/>
    </source>
</evidence>
<feature type="transmembrane region" description="Helical" evidence="9">
    <location>
        <begin position="367"/>
        <end position="384"/>
    </location>
</feature>
<protein>
    <submittedName>
        <fullName evidence="10">Y+L amino acid transporter 2</fullName>
    </submittedName>
</protein>
<feature type="transmembrane region" description="Helical" evidence="9">
    <location>
        <begin position="207"/>
        <end position="228"/>
    </location>
</feature>
<dbReference type="PANTHER" id="PTHR11785:SF517">
    <property type="entry name" value="SI:DKEYP-120H9.1"/>
    <property type="match status" value="1"/>
</dbReference>
<dbReference type="GO" id="GO:0015174">
    <property type="term" value="F:basic amino acid transmembrane transporter activity"/>
    <property type="evidence" value="ECO:0007669"/>
    <property type="project" value="TreeGrafter"/>
</dbReference>
<feature type="transmembrane region" description="Helical" evidence="9">
    <location>
        <begin position="396"/>
        <end position="416"/>
    </location>
</feature>
<organism evidence="10 11">
    <name type="scientific">Anabarilius grahami</name>
    <name type="common">Kanglang fish</name>
    <name type="synonym">Barilius grahami</name>
    <dbReference type="NCBI Taxonomy" id="495550"/>
    <lineage>
        <taxon>Eukaryota</taxon>
        <taxon>Metazoa</taxon>
        <taxon>Chordata</taxon>
        <taxon>Craniata</taxon>
        <taxon>Vertebrata</taxon>
        <taxon>Euteleostomi</taxon>
        <taxon>Actinopterygii</taxon>
        <taxon>Neopterygii</taxon>
        <taxon>Teleostei</taxon>
        <taxon>Ostariophysi</taxon>
        <taxon>Cypriniformes</taxon>
        <taxon>Xenocyprididae</taxon>
        <taxon>Xenocypridinae</taxon>
        <taxon>Xenocypridinae incertae sedis</taxon>
        <taxon>Anabarilius</taxon>
    </lineage>
</organism>
<dbReference type="GO" id="GO:0000821">
    <property type="term" value="P:regulation of arginine metabolic process"/>
    <property type="evidence" value="ECO:0007669"/>
    <property type="project" value="TreeGrafter"/>
</dbReference>
<keyword evidence="8 9" id="KW-0472">Membrane</keyword>
<dbReference type="PANTHER" id="PTHR11785">
    <property type="entry name" value="AMINO ACID TRANSPORTER"/>
    <property type="match status" value="1"/>
</dbReference>
<evidence type="ECO:0000313" key="10">
    <source>
        <dbReference type="EMBL" id="ROK35778.1"/>
    </source>
</evidence>
<dbReference type="GO" id="GO:0015179">
    <property type="term" value="F:L-amino acid transmembrane transporter activity"/>
    <property type="evidence" value="ECO:0007669"/>
    <property type="project" value="TreeGrafter"/>
</dbReference>
<dbReference type="InterPro" id="IPR002293">
    <property type="entry name" value="AA/rel_permease1"/>
</dbReference>
<keyword evidence="3" id="KW-0813">Transport</keyword>
<gene>
    <name evidence="10" type="ORF">DPX16_17521</name>
</gene>
<feature type="transmembrane region" description="Helical" evidence="9">
    <location>
        <begin position="161"/>
        <end position="187"/>
    </location>
</feature>
<comment type="subcellular location">
    <subcellularLocation>
        <location evidence="1">Cell membrane</location>
        <topology evidence="1">Multi-pass membrane protein</topology>
    </subcellularLocation>
</comment>
<evidence type="ECO:0000256" key="9">
    <source>
        <dbReference type="SAM" id="Phobius"/>
    </source>
</evidence>
<feature type="transmembrane region" description="Helical" evidence="9">
    <location>
        <begin position="136"/>
        <end position="154"/>
    </location>
</feature>
<accession>A0A3N0XZ81</accession>
<keyword evidence="5 9" id="KW-0812">Transmembrane</keyword>
<keyword evidence="11" id="KW-1185">Reference proteome</keyword>
<dbReference type="AlphaFoldDB" id="A0A3N0XZ81"/>
<comment type="caution">
    <text evidence="10">The sequence shown here is derived from an EMBL/GenBank/DDBJ whole genome shotgun (WGS) entry which is preliminary data.</text>
</comment>
<evidence type="ECO:0000256" key="2">
    <source>
        <dbReference type="ARBA" id="ARBA00007040"/>
    </source>
</evidence>
<feature type="transmembrane region" description="Helical" evidence="9">
    <location>
        <begin position="82"/>
        <end position="100"/>
    </location>
</feature>
<evidence type="ECO:0000256" key="7">
    <source>
        <dbReference type="ARBA" id="ARBA00022989"/>
    </source>
</evidence>
<evidence type="ECO:0000256" key="8">
    <source>
        <dbReference type="ARBA" id="ARBA00023136"/>
    </source>
</evidence>
<proteinExistence type="inferred from homology"/>
<comment type="similarity">
    <text evidence="2">Belongs to the amino acid-polyamine-organocation (APC) superfamily. L-type amino acid transporter (LAT) (TC 2.A.3.8) family.</text>
</comment>
<dbReference type="GO" id="GO:0005886">
    <property type="term" value="C:plasma membrane"/>
    <property type="evidence" value="ECO:0007669"/>
    <property type="project" value="UniProtKB-SubCell"/>
</dbReference>
<feature type="transmembrane region" description="Helical" evidence="9">
    <location>
        <begin position="240"/>
        <end position="263"/>
    </location>
</feature>
<name>A0A3N0XZ81_ANAGA</name>
<keyword evidence="4" id="KW-1003">Cell membrane</keyword>
<reference evidence="10 11" key="1">
    <citation type="submission" date="2018-10" db="EMBL/GenBank/DDBJ databases">
        <title>Genome assembly for a Yunnan-Guizhou Plateau 3E fish, Anabarilius grahami (Regan), and its evolutionary and genetic applications.</title>
        <authorList>
            <person name="Jiang W."/>
        </authorList>
    </citation>
    <scope>NUCLEOTIDE SEQUENCE [LARGE SCALE GENOMIC DNA]</scope>
    <source>
        <strain evidence="10">AG-KIZ</strain>
        <tissue evidence="10">Muscle</tissue>
    </source>
</reference>
<dbReference type="EMBL" id="RJVU01057109">
    <property type="protein sequence ID" value="ROK35778.1"/>
    <property type="molecule type" value="Genomic_DNA"/>
</dbReference>
<evidence type="ECO:0000256" key="5">
    <source>
        <dbReference type="ARBA" id="ARBA00022692"/>
    </source>
</evidence>
<evidence type="ECO:0000313" key="11">
    <source>
        <dbReference type="Proteomes" id="UP000281406"/>
    </source>
</evidence>
<dbReference type="Gene3D" id="1.20.1740.10">
    <property type="entry name" value="Amino acid/polyamine transporter I"/>
    <property type="match status" value="1"/>
</dbReference>
<sequence length="603" mass="65804">MGDSGSTSSMRLKQEISLLHGVCLIVGNMIGSGIFVSPIGVLEKTGSYGLSLVVWVIGGIFSVFGALCYAELGTTIRKSGASYAYILETFGGFLAFIRLWTSLMIVEPACQAVIALTFANYLVKPFFPTCPAPYDAVRLIAALIIGLLTFVNCMKVKWGAILQVISTVAKVLALIVIIIAGMVVLAQGKTNNFKDSFENSKLDSGNMALALYAALYSYSGWDTLNFITEEIKNPERNLPLSIAISMPIVTVIYILTNVAYYAVLDMDTLLSSEAVAVTFADYVLGYASWLIPISVAISCYGGLNSSIIAASRLFFVGSREGHLPNVLCMIHVKRYTPIPALLFNGGMSLIFLCVKDVFQLINYFSFNYWLFIGLSIGSQIYLRIKAPDLPRPVKLSLFFPIVYCMCSVFLVIVPLYSDTINSLVGIIVALSGAPVYYICVHLPPSSRPAFLGHMLGECQPWIGGAPWMKKLSGVCVSEQQRELGSPDSCIKHRFQATQTDLLRRQVHSQRERKLKVYFENWTKTLKGSNVCFGYELMVGGQKEKFGLTPINDVLWAQSGAQPWNCRESCTGFATGPGGPGPVTGSSTVSVICACVCERTCWKG</sequence>
<feature type="transmembrane region" description="Helical" evidence="9">
    <location>
        <begin position="422"/>
        <end position="440"/>
    </location>
</feature>
<evidence type="ECO:0000256" key="6">
    <source>
        <dbReference type="ARBA" id="ARBA00022970"/>
    </source>
</evidence>
<evidence type="ECO:0000256" key="3">
    <source>
        <dbReference type="ARBA" id="ARBA00022448"/>
    </source>
</evidence>
<feature type="transmembrane region" description="Helical" evidence="9">
    <location>
        <begin position="21"/>
        <end position="42"/>
    </location>
</feature>
<dbReference type="Pfam" id="PF13520">
    <property type="entry name" value="AA_permease_2"/>
    <property type="match status" value="1"/>
</dbReference>
<dbReference type="Proteomes" id="UP000281406">
    <property type="component" value="Unassembled WGS sequence"/>
</dbReference>
<evidence type="ECO:0000256" key="1">
    <source>
        <dbReference type="ARBA" id="ARBA00004651"/>
    </source>
</evidence>
<feature type="transmembrane region" description="Helical" evidence="9">
    <location>
        <begin position="283"/>
        <end position="303"/>
    </location>
</feature>